<dbReference type="Proteomes" id="UP001303889">
    <property type="component" value="Unassembled WGS sequence"/>
</dbReference>
<evidence type="ECO:0000313" key="2">
    <source>
        <dbReference type="EMBL" id="KAK3903757.1"/>
    </source>
</evidence>
<protein>
    <submittedName>
        <fullName evidence="2">Uncharacterized protein</fullName>
    </submittedName>
</protein>
<organism evidence="2 3">
    <name type="scientific">Staphylotrichum tortipilum</name>
    <dbReference type="NCBI Taxonomy" id="2831512"/>
    <lineage>
        <taxon>Eukaryota</taxon>
        <taxon>Fungi</taxon>
        <taxon>Dikarya</taxon>
        <taxon>Ascomycota</taxon>
        <taxon>Pezizomycotina</taxon>
        <taxon>Sordariomycetes</taxon>
        <taxon>Sordariomycetidae</taxon>
        <taxon>Sordariales</taxon>
        <taxon>Chaetomiaceae</taxon>
        <taxon>Staphylotrichum</taxon>
    </lineage>
</organism>
<evidence type="ECO:0000313" key="3">
    <source>
        <dbReference type="Proteomes" id="UP001303889"/>
    </source>
</evidence>
<feature type="compositionally biased region" description="Acidic residues" evidence="1">
    <location>
        <begin position="59"/>
        <end position="76"/>
    </location>
</feature>
<name>A0AAN6MMQ4_9PEZI</name>
<dbReference type="AlphaFoldDB" id="A0AAN6MMQ4"/>
<reference evidence="2" key="1">
    <citation type="journal article" date="2023" name="Mol. Phylogenet. Evol.">
        <title>Genome-scale phylogeny and comparative genomics of the fungal order Sordariales.</title>
        <authorList>
            <person name="Hensen N."/>
            <person name="Bonometti L."/>
            <person name="Westerberg I."/>
            <person name="Brannstrom I.O."/>
            <person name="Guillou S."/>
            <person name="Cros-Aarteil S."/>
            <person name="Calhoun S."/>
            <person name="Haridas S."/>
            <person name="Kuo A."/>
            <person name="Mondo S."/>
            <person name="Pangilinan J."/>
            <person name="Riley R."/>
            <person name="LaButti K."/>
            <person name="Andreopoulos B."/>
            <person name="Lipzen A."/>
            <person name="Chen C."/>
            <person name="Yan M."/>
            <person name="Daum C."/>
            <person name="Ng V."/>
            <person name="Clum A."/>
            <person name="Steindorff A."/>
            <person name="Ohm R.A."/>
            <person name="Martin F."/>
            <person name="Silar P."/>
            <person name="Natvig D.O."/>
            <person name="Lalanne C."/>
            <person name="Gautier V."/>
            <person name="Ament-Velasquez S.L."/>
            <person name="Kruys A."/>
            <person name="Hutchinson M.I."/>
            <person name="Powell A.J."/>
            <person name="Barry K."/>
            <person name="Miller A.N."/>
            <person name="Grigoriev I.V."/>
            <person name="Debuchy R."/>
            <person name="Gladieux P."/>
            <person name="Hiltunen Thoren M."/>
            <person name="Johannesson H."/>
        </authorList>
    </citation>
    <scope>NUCLEOTIDE SEQUENCE</scope>
    <source>
        <strain evidence="2">CBS 103.79</strain>
    </source>
</reference>
<reference evidence="2" key="2">
    <citation type="submission" date="2023-05" db="EMBL/GenBank/DDBJ databases">
        <authorList>
            <consortium name="Lawrence Berkeley National Laboratory"/>
            <person name="Steindorff A."/>
            <person name="Hensen N."/>
            <person name="Bonometti L."/>
            <person name="Westerberg I."/>
            <person name="Brannstrom I.O."/>
            <person name="Guillou S."/>
            <person name="Cros-Aarteil S."/>
            <person name="Calhoun S."/>
            <person name="Haridas S."/>
            <person name="Kuo A."/>
            <person name="Mondo S."/>
            <person name="Pangilinan J."/>
            <person name="Riley R."/>
            <person name="Labutti K."/>
            <person name="Andreopoulos B."/>
            <person name="Lipzen A."/>
            <person name="Chen C."/>
            <person name="Yanf M."/>
            <person name="Daum C."/>
            <person name="Ng V."/>
            <person name="Clum A."/>
            <person name="Ohm R."/>
            <person name="Martin F."/>
            <person name="Silar P."/>
            <person name="Natvig D."/>
            <person name="Lalanne C."/>
            <person name="Gautier V."/>
            <person name="Ament-Velasquez S.L."/>
            <person name="Kruys A."/>
            <person name="Hutchinson M.I."/>
            <person name="Powell A.J."/>
            <person name="Barry K."/>
            <person name="Miller A.N."/>
            <person name="Grigoriev I.V."/>
            <person name="Debuchy R."/>
            <person name="Gladieux P."/>
            <person name="Thoren M.H."/>
            <person name="Johannesson H."/>
        </authorList>
    </citation>
    <scope>NUCLEOTIDE SEQUENCE</scope>
    <source>
        <strain evidence="2">CBS 103.79</strain>
    </source>
</reference>
<sequence length="276" mass="30388">MFDLPDAKRVRREDLYSSPDRDSSPEVEDSVAATELRAKLNARLSSLFALDAQPAPTTDEPESQDQEQDQDQDEPAEFAFRLFSTPAETTTAAAEVQKVVLAPDDEAEMPYTGPALSQRPLSSYIRGPLSPREQEQFFQAAVTGADVHAWAGWRAWGLEVPWRVTKISVVLGKGQQAKPGVVGVGGVVEKKKGKRPGKKSRIVLRKREKAKKEAVEAAGKQKVSKEEHLKEKKKRLNRERKLKRRQKEREKKATAKGEGAEGGGEASSDGGSDGEE</sequence>
<comment type="caution">
    <text evidence="2">The sequence shown here is derived from an EMBL/GenBank/DDBJ whole genome shotgun (WGS) entry which is preliminary data.</text>
</comment>
<feature type="compositionally biased region" description="Basic and acidic residues" evidence="1">
    <location>
        <begin position="247"/>
        <end position="259"/>
    </location>
</feature>
<keyword evidence="3" id="KW-1185">Reference proteome</keyword>
<feature type="region of interest" description="Disordered" evidence="1">
    <location>
        <begin position="1"/>
        <end position="30"/>
    </location>
</feature>
<dbReference type="EMBL" id="MU855431">
    <property type="protein sequence ID" value="KAK3903757.1"/>
    <property type="molecule type" value="Genomic_DNA"/>
</dbReference>
<feature type="compositionally biased region" description="Basic residues" evidence="1">
    <location>
        <begin position="191"/>
        <end position="209"/>
    </location>
</feature>
<proteinExistence type="predicted"/>
<feature type="region of interest" description="Disordered" evidence="1">
    <location>
        <begin position="188"/>
        <end position="276"/>
    </location>
</feature>
<feature type="region of interest" description="Disordered" evidence="1">
    <location>
        <begin position="105"/>
        <end position="126"/>
    </location>
</feature>
<feature type="compositionally biased region" description="Basic and acidic residues" evidence="1">
    <location>
        <begin position="1"/>
        <end position="24"/>
    </location>
</feature>
<accession>A0AAN6MMQ4</accession>
<feature type="compositionally biased region" description="Basic residues" evidence="1">
    <location>
        <begin position="231"/>
        <end position="246"/>
    </location>
</feature>
<dbReference type="InterPro" id="IPR018555">
    <property type="entry name" value="C630.06c-like"/>
</dbReference>
<dbReference type="Pfam" id="PF09428">
    <property type="entry name" value="DUF2011"/>
    <property type="match status" value="1"/>
</dbReference>
<feature type="region of interest" description="Disordered" evidence="1">
    <location>
        <begin position="47"/>
        <end position="79"/>
    </location>
</feature>
<gene>
    <name evidence="2" type="ORF">C8A05DRAFT_32496</name>
</gene>
<evidence type="ECO:0000256" key="1">
    <source>
        <dbReference type="SAM" id="MobiDB-lite"/>
    </source>
</evidence>